<dbReference type="Pfam" id="PF09340">
    <property type="entry name" value="NuA4"/>
    <property type="match status" value="1"/>
</dbReference>
<evidence type="ECO:0000256" key="1">
    <source>
        <dbReference type="ARBA" id="ARBA00004123"/>
    </source>
</evidence>
<feature type="region of interest" description="Disordered" evidence="8">
    <location>
        <begin position="129"/>
        <end position="149"/>
    </location>
</feature>
<keyword evidence="9" id="KW-0472">Membrane</keyword>
<feature type="compositionally biased region" description="Basic and acidic residues" evidence="8">
    <location>
        <begin position="129"/>
        <end position="141"/>
    </location>
</feature>
<name>A0AAW2RTW9_9LAMI</name>
<evidence type="ECO:0000256" key="7">
    <source>
        <dbReference type="ARBA" id="ARBA00023242"/>
    </source>
</evidence>
<keyword evidence="9" id="KW-0812">Transmembrane</keyword>
<sequence length="472" mass="52663">MLAALLCKRAKLHEELRNIEKQVYDMETSYLQDPSQCGNVLKGFEGFLSSSKSTTLQACLLFSSCLTLHLKHWRGLLGCCNVDVEMDASSVFHFYAFRLKKLQEMVAYQQMDHDPSEFGIILQWEPKKGRGPREAKRRQSSEADFDYEDDPDLIHAPITCEKASLANSNRILVRGEREILKMLQKKSNDPPQAPAPPPVPVYWVETSDSVSHHFQFEPDGQLSSALVSSTDDRGCVSVIVLGPVRFSHFYFFACSGLRTVTARAQADAAGLGVLGGSIDEFGYRVRYVWSCLEVREGGCCFVYSGASRVSVLLTLCSWGLGSAGREDGCVVAGRRQVHRIAPWIEAFGIFLASTVLVVGPLLSLFHIYCVTEEMRATPVNTLNPQRTAMIVADFYKDMILERNATGEDALKGWLVAAYAAEIEKTLHQTSSDPLEEAYERTVNVFSPFLSELQAKGWHTDRFLDGTGRRFAL</sequence>
<organism evidence="10">
    <name type="scientific">Sesamum calycinum</name>
    <dbReference type="NCBI Taxonomy" id="2727403"/>
    <lineage>
        <taxon>Eukaryota</taxon>
        <taxon>Viridiplantae</taxon>
        <taxon>Streptophyta</taxon>
        <taxon>Embryophyta</taxon>
        <taxon>Tracheophyta</taxon>
        <taxon>Spermatophyta</taxon>
        <taxon>Magnoliopsida</taxon>
        <taxon>eudicotyledons</taxon>
        <taxon>Gunneridae</taxon>
        <taxon>Pentapetalae</taxon>
        <taxon>asterids</taxon>
        <taxon>lamiids</taxon>
        <taxon>Lamiales</taxon>
        <taxon>Pedaliaceae</taxon>
        <taxon>Sesamum</taxon>
    </lineage>
</organism>
<keyword evidence="7" id="KW-0539">Nucleus</keyword>
<dbReference type="PANTHER" id="PTHR12770">
    <property type="entry name" value="RUS1 FAMILY PROTEIN C16ORF58"/>
    <property type="match status" value="1"/>
</dbReference>
<comment type="similarity">
    <text evidence="2">Belongs to the EAF6 family.</text>
</comment>
<dbReference type="GO" id="GO:0006325">
    <property type="term" value="P:chromatin organization"/>
    <property type="evidence" value="ECO:0007669"/>
    <property type="project" value="UniProtKB-KW"/>
</dbReference>
<keyword evidence="6" id="KW-0804">Transcription</keyword>
<evidence type="ECO:0000256" key="8">
    <source>
        <dbReference type="SAM" id="MobiDB-lite"/>
    </source>
</evidence>
<dbReference type="InterPro" id="IPR006968">
    <property type="entry name" value="RUS_fam"/>
</dbReference>
<evidence type="ECO:0000256" key="5">
    <source>
        <dbReference type="ARBA" id="ARBA00023054"/>
    </source>
</evidence>
<evidence type="ECO:0000256" key="2">
    <source>
        <dbReference type="ARBA" id="ARBA00010916"/>
    </source>
</evidence>
<dbReference type="GO" id="GO:0009926">
    <property type="term" value="P:auxin polar transport"/>
    <property type="evidence" value="ECO:0007669"/>
    <property type="project" value="TreeGrafter"/>
</dbReference>
<dbReference type="InterPro" id="IPR015418">
    <property type="entry name" value="Eaf6"/>
</dbReference>
<protein>
    <submittedName>
        <fullName evidence="10">Protein root UVB sensitive 2, chloroplastic</fullName>
    </submittedName>
</protein>
<keyword evidence="9" id="KW-1133">Transmembrane helix</keyword>
<comment type="subcellular location">
    <subcellularLocation>
        <location evidence="1">Nucleus</location>
    </subcellularLocation>
</comment>
<dbReference type="GO" id="GO:0010224">
    <property type="term" value="P:response to UV-B"/>
    <property type="evidence" value="ECO:0007669"/>
    <property type="project" value="TreeGrafter"/>
</dbReference>
<dbReference type="GO" id="GO:0005634">
    <property type="term" value="C:nucleus"/>
    <property type="evidence" value="ECO:0007669"/>
    <property type="project" value="UniProtKB-SubCell"/>
</dbReference>
<accession>A0AAW2RTW9</accession>
<dbReference type="AlphaFoldDB" id="A0AAW2RTW9"/>
<gene>
    <name evidence="10" type="ORF">Scaly_0649300</name>
</gene>
<dbReference type="EMBL" id="JACGWM010000003">
    <property type="protein sequence ID" value="KAL0383620.1"/>
    <property type="molecule type" value="Genomic_DNA"/>
</dbReference>
<dbReference type="GO" id="GO:0000123">
    <property type="term" value="C:histone acetyltransferase complex"/>
    <property type="evidence" value="ECO:0007669"/>
    <property type="project" value="InterPro"/>
</dbReference>
<evidence type="ECO:0000256" key="6">
    <source>
        <dbReference type="ARBA" id="ARBA00023163"/>
    </source>
</evidence>
<evidence type="ECO:0000256" key="9">
    <source>
        <dbReference type="SAM" id="Phobius"/>
    </source>
</evidence>
<keyword evidence="4" id="KW-0805">Transcription regulation</keyword>
<keyword evidence="3" id="KW-0156">Chromatin regulator</keyword>
<evidence type="ECO:0000256" key="3">
    <source>
        <dbReference type="ARBA" id="ARBA00022853"/>
    </source>
</evidence>
<comment type="caution">
    <text evidence="10">The sequence shown here is derived from an EMBL/GenBank/DDBJ whole genome shotgun (WGS) entry which is preliminary data.</text>
</comment>
<reference evidence="10" key="1">
    <citation type="submission" date="2020-06" db="EMBL/GenBank/DDBJ databases">
        <authorList>
            <person name="Li T."/>
            <person name="Hu X."/>
            <person name="Zhang T."/>
            <person name="Song X."/>
            <person name="Zhang H."/>
            <person name="Dai N."/>
            <person name="Sheng W."/>
            <person name="Hou X."/>
            <person name="Wei L."/>
        </authorList>
    </citation>
    <scope>NUCLEOTIDE SEQUENCE</scope>
    <source>
        <strain evidence="10">KEN8</strain>
        <tissue evidence="10">Leaf</tissue>
    </source>
</reference>
<dbReference type="PANTHER" id="PTHR12770:SF5">
    <property type="entry name" value="PROTEIN ROOT UVB SENSITIVE 2, CHLOROPLASTIC"/>
    <property type="match status" value="1"/>
</dbReference>
<keyword evidence="5" id="KW-0175">Coiled coil</keyword>
<proteinExistence type="inferred from homology"/>
<evidence type="ECO:0000313" key="10">
    <source>
        <dbReference type="EMBL" id="KAL0383620.1"/>
    </source>
</evidence>
<evidence type="ECO:0000256" key="4">
    <source>
        <dbReference type="ARBA" id="ARBA00023015"/>
    </source>
</evidence>
<feature type="transmembrane region" description="Helical" evidence="9">
    <location>
        <begin position="343"/>
        <end position="368"/>
    </location>
</feature>
<reference evidence="10" key="2">
    <citation type="journal article" date="2024" name="Plant">
        <title>Genomic evolution and insights into agronomic trait innovations of Sesamum species.</title>
        <authorList>
            <person name="Miao H."/>
            <person name="Wang L."/>
            <person name="Qu L."/>
            <person name="Liu H."/>
            <person name="Sun Y."/>
            <person name="Le M."/>
            <person name="Wang Q."/>
            <person name="Wei S."/>
            <person name="Zheng Y."/>
            <person name="Lin W."/>
            <person name="Duan Y."/>
            <person name="Cao H."/>
            <person name="Xiong S."/>
            <person name="Wang X."/>
            <person name="Wei L."/>
            <person name="Li C."/>
            <person name="Ma Q."/>
            <person name="Ju M."/>
            <person name="Zhao R."/>
            <person name="Li G."/>
            <person name="Mu C."/>
            <person name="Tian Q."/>
            <person name="Mei H."/>
            <person name="Zhang T."/>
            <person name="Gao T."/>
            <person name="Zhang H."/>
        </authorList>
    </citation>
    <scope>NUCLEOTIDE SEQUENCE</scope>
    <source>
        <strain evidence="10">KEN8</strain>
    </source>
</reference>
<dbReference type="GO" id="GO:0009941">
    <property type="term" value="C:chloroplast envelope"/>
    <property type="evidence" value="ECO:0007669"/>
    <property type="project" value="TreeGrafter"/>
</dbReference>